<gene>
    <name evidence="1" type="ORF">AU252_08995</name>
</gene>
<evidence type="ECO:0000313" key="2">
    <source>
        <dbReference type="Proteomes" id="UP000065151"/>
    </source>
</evidence>
<protein>
    <recommendedName>
        <fullName evidence="3">MarR family transcriptional regulator</fullName>
    </recommendedName>
</protein>
<accession>A0A0U3QLW7</accession>
<dbReference type="EMBL" id="CP013747">
    <property type="protein sequence ID" value="ALV41268.1"/>
    <property type="molecule type" value="Genomic_DNA"/>
</dbReference>
<dbReference type="KEGG" id="psul:AU252_08995"/>
<evidence type="ECO:0000313" key="1">
    <source>
        <dbReference type="EMBL" id="ALV41268.1"/>
    </source>
</evidence>
<organism evidence="1">
    <name type="scientific">Pseudarthrobacter sulfonivorans</name>
    <dbReference type="NCBI Taxonomy" id="121292"/>
    <lineage>
        <taxon>Bacteria</taxon>
        <taxon>Bacillati</taxon>
        <taxon>Actinomycetota</taxon>
        <taxon>Actinomycetes</taxon>
        <taxon>Micrococcales</taxon>
        <taxon>Micrococcaceae</taxon>
        <taxon>Pseudarthrobacter</taxon>
    </lineage>
</organism>
<sequence>MFTLTINQTDSRRDGDRVPQLLKDLRHIPARLDFDRSVEDEVQGIVDCPHQAVEAALIALRCGSWYVGLGVGPVNEPLPNQIKDASGHGLIYARRAVDRLRNSKERIPVAVEGPLADIAHEAEAVLRLLGHIVRDRSGAEWRVLDLMTPGVRGQQKAVAQELSITTQAVSKAVARSQWNEEHAARPAAARLLALILEVR</sequence>
<name>A0A0U3QLW7_9MICC</name>
<reference evidence="1 2" key="1">
    <citation type="submission" date="2015-12" db="EMBL/GenBank/DDBJ databases">
        <authorList>
            <person name="Shamseldin A."/>
            <person name="Moawad H."/>
            <person name="Abd El-Rahim W.M."/>
            <person name="Sadowsky M.J."/>
        </authorList>
    </citation>
    <scope>NUCLEOTIDE SEQUENCE [LARGE SCALE GENOMIC DNA]</scope>
    <source>
        <strain evidence="1 2">Ar51</strain>
    </source>
</reference>
<dbReference type="STRING" id="121292.AU252_08995"/>
<dbReference type="AlphaFoldDB" id="A0A0U3QLW7"/>
<dbReference type="RefSeq" id="WP_058930416.1">
    <property type="nucleotide sequence ID" value="NZ_CP013747.1"/>
</dbReference>
<evidence type="ECO:0008006" key="3">
    <source>
        <dbReference type="Google" id="ProtNLM"/>
    </source>
</evidence>
<proteinExistence type="predicted"/>
<dbReference type="Proteomes" id="UP000065151">
    <property type="component" value="Chromosome"/>
</dbReference>